<evidence type="ECO:0000259" key="16">
    <source>
        <dbReference type="Pfam" id="PF05201"/>
    </source>
</evidence>
<dbReference type="InterPro" id="IPR036453">
    <property type="entry name" value="GluRdtase_dimer_dom_sf"/>
</dbReference>
<dbReference type="FunFam" id="3.30.460.30:FF:000001">
    <property type="entry name" value="Glutamyl-tRNA reductase"/>
    <property type="match status" value="1"/>
</dbReference>
<feature type="domain" description="Tetrapyrrole biosynthesis glutamyl-tRNA reductase dimerisation" evidence="14">
    <location>
        <begin position="320"/>
        <end position="419"/>
    </location>
</feature>
<evidence type="ECO:0000256" key="4">
    <source>
        <dbReference type="ARBA" id="ARBA00022857"/>
    </source>
</evidence>
<gene>
    <name evidence="9" type="primary">hemA</name>
    <name evidence="17" type="ORF">ENV62_02125</name>
</gene>
<dbReference type="PIRSF" id="PIRSF000445">
    <property type="entry name" value="4pyrrol_synth_GluRdtase"/>
    <property type="match status" value="1"/>
</dbReference>
<keyword evidence="4 9" id="KW-0521">NADP</keyword>
<keyword evidence="5 9" id="KW-0560">Oxidoreductase</keyword>
<dbReference type="Pfam" id="PF05201">
    <property type="entry name" value="GlutR_N"/>
    <property type="match status" value="1"/>
</dbReference>
<dbReference type="EMBL" id="DTHB01000016">
    <property type="protein sequence ID" value="HGB14025.1"/>
    <property type="molecule type" value="Genomic_DNA"/>
</dbReference>
<dbReference type="SUPFAM" id="SSF51735">
    <property type="entry name" value="NAD(P)-binding Rossmann-fold domains"/>
    <property type="match status" value="1"/>
</dbReference>
<comment type="catalytic activity">
    <reaction evidence="7 9 13">
        <text>(S)-4-amino-5-oxopentanoate + tRNA(Glu) + NADP(+) = L-glutamyl-tRNA(Glu) + NADPH + H(+)</text>
        <dbReference type="Rhea" id="RHEA:12344"/>
        <dbReference type="Rhea" id="RHEA-COMP:9663"/>
        <dbReference type="Rhea" id="RHEA-COMP:9680"/>
        <dbReference type="ChEBI" id="CHEBI:15378"/>
        <dbReference type="ChEBI" id="CHEBI:57501"/>
        <dbReference type="ChEBI" id="CHEBI:57783"/>
        <dbReference type="ChEBI" id="CHEBI:58349"/>
        <dbReference type="ChEBI" id="CHEBI:78442"/>
        <dbReference type="ChEBI" id="CHEBI:78520"/>
        <dbReference type="EC" id="1.2.1.70"/>
    </reaction>
</comment>
<dbReference type="InterPro" id="IPR006151">
    <property type="entry name" value="Shikm_DH/Glu-tRNA_Rdtase"/>
</dbReference>
<evidence type="ECO:0000259" key="14">
    <source>
        <dbReference type="Pfam" id="PF00745"/>
    </source>
</evidence>
<dbReference type="Gene3D" id="3.40.50.720">
    <property type="entry name" value="NAD(P)-binding Rossmann-like Domain"/>
    <property type="match status" value="1"/>
</dbReference>
<comment type="caution">
    <text evidence="9">Lacks conserved residue(s) required for the propagation of feature annotation.</text>
</comment>
<dbReference type="PANTHER" id="PTHR43013">
    <property type="entry name" value="GLUTAMYL-TRNA REDUCTASE"/>
    <property type="match status" value="1"/>
</dbReference>
<sequence>MNLVLVGLNHKTAPVELREKLGGLVSDDEAAYSHLQGLPAVQEVLFYRTCNRVEVLCVTEDAPAATQQVKAFLARAPEVSPAELDASLYNYLDGEAVRHLFRVAASLDALVVGEPQILGQVKEAYRQATRNRATGAVLNRLMHKTFSVAKKVRTETGIGDHAVSVSYAAVSLGRKIFGNLAGKTALLVGAGEMAELALEHLKRQGVARFIIANRTLERGMKLARRFGGVAVSLEELEEQLLTADIVISSTGSDSHILTAGQVRGVMRRRKQRPLFLIDIAVPRDLDPRINDLDNVYLYNIDDLKEVVEHNLHRRREEAVKAERLVAEEALKFMDWLATLAVFPTIVSLREKAQAICQAELKKTLSQMGPLSEEQQQALKVLTHAVAHKLLHDPIMYLKNNHHRKRSRQELDLIRRIFNLDPESSS</sequence>
<dbReference type="GO" id="GO:0050661">
    <property type="term" value="F:NADP binding"/>
    <property type="evidence" value="ECO:0007669"/>
    <property type="project" value="InterPro"/>
</dbReference>
<dbReference type="FunFam" id="3.40.50.720:FF:000031">
    <property type="entry name" value="Glutamyl-tRNA reductase"/>
    <property type="match status" value="1"/>
</dbReference>
<feature type="binding site" evidence="9 11">
    <location>
        <begin position="189"/>
        <end position="194"/>
    </location>
    <ligand>
        <name>NADP(+)</name>
        <dbReference type="ChEBI" id="CHEBI:58349"/>
    </ligand>
</feature>
<evidence type="ECO:0000256" key="11">
    <source>
        <dbReference type="PIRSR" id="PIRSR000445-3"/>
    </source>
</evidence>
<feature type="binding site" evidence="9">
    <location>
        <begin position="114"/>
        <end position="116"/>
    </location>
    <ligand>
        <name>substrate</name>
    </ligand>
</feature>
<evidence type="ECO:0000256" key="13">
    <source>
        <dbReference type="RuleBase" id="RU000584"/>
    </source>
</evidence>
<evidence type="ECO:0000256" key="9">
    <source>
        <dbReference type="HAMAP-Rule" id="MF_00087"/>
    </source>
</evidence>
<dbReference type="PANTHER" id="PTHR43013:SF1">
    <property type="entry name" value="GLUTAMYL-TRNA REDUCTASE"/>
    <property type="match status" value="1"/>
</dbReference>
<evidence type="ECO:0000256" key="8">
    <source>
        <dbReference type="ARBA" id="ARBA00068659"/>
    </source>
</evidence>
<dbReference type="InterPro" id="IPR015896">
    <property type="entry name" value="4pyrrol_synth_GluRdtase_dimer"/>
</dbReference>
<name>A0A7C3SJG6_9BACT</name>
<dbReference type="Pfam" id="PF00745">
    <property type="entry name" value="GlutR_dimer"/>
    <property type="match status" value="1"/>
</dbReference>
<feature type="binding site" evidence="9">
    <location>
        <begin position="49"/>
        <end position="52"/>
    </location>
    <ligand>
        <name>substrate</name>
    </ligand>
</feature>
<comment type="subunit">
    <text evidence="9">Homodimer.</text>
</comment>
<dbReference type="GO" id="GO:0008883">
    <property type="term" value="F:glutamyl-tRNA reductase activity"/>
    <property type="evidence" value="ECO:0007669"/>
    <property type="project" value="UniProtKB-UniRule"/>
</dbReference>
<dbReference type="GO" id="GO:0019353">
    <property type="term" value="P:protoporphyrinogen IX biosynthetic process from glutamate"/>
    <property type="evidence" value="ECO:0007669"/>
    <property type="project" value="TreeGrafter"/>
</dbReference>
<comment type="miscellaneous">
    <text evidence="9">During catalysis, the active site Cys acts as a nucleophile attacking the alpha-carbonyl group of tRNA-bound glutamate with the formation of a thioester intermediate between enzyme and glutamate, and the concomitant release of tRNA(Glu). The thioester intermediate is finally reduced by direct hydride transfer from NADPH, to form the product GSA.</text>
</comment>
<dbReference type="InterPro" id="IPR036343">
    <property type="entry name" value="GluRdtase_N_sf"/>
</dbReference>
<dbReference type="InterPro" id="IPR000343">
    <property type="entry name" value="4pyrrol_synth_GluRdtase"/>
</dbReference>
<feature type="binding site" evidence="9">
    <location>
        <position position="120"/>
    </location>
    <ligand>
        <name>substrate</name>
    </ligand>
</feature>
<dbReference type="UniPathway" id="UPA00251">
    <property type="reaction ID" value="UER00316"/>
</dbReference>
<dbReference type="SUPFAM" id="SSF69075">
    <property type="entry name" value="Glutamyl tRNA-reductase dimerization domain"/>
    <property type="match status" value="1"/>
</dbReference>
<dbReference type="Pfam" id="PF01488">
    <property type="entry name" value="Shikimate_DH"/>
    <property type="match status" value="1"/>
</dbReference>
<evidence type="ECO:0000256" key="2">
    <source>
        <dbReference type="ARBA" id="ARBA00005916"/>
    </source>
</evidence>
<organism evidence="17">
    <name type="scientific">Desulfobacca acetoxidans</name>
    <dbReference type="NCBI Taxonomy" id="60893"/>
    <lineage>
        <taxon>Bacteria</taxon>
        <taxon>Pseudomonadati</taxon>
        <taxon>Thermodesulfobacteriota</taxon>
        <taxon>Desulfobaccia</taxon>
        <taxon>Desulfobaccales</taxon>
        <taxon>Desulfobaccaceae</taxon>
        <taxon>Desulfobacca</taxon>
    </lineage>
</organism>
<evidence type="ECO:0000256" key="10">
    <source>
        <dbReference type="PIRSR" id="PIRSR000445-1"/>
    </source>
</evidence>
<dbReference type="AlphaFoldDB" id="A0A7C3SJG6"/>
<evidence type="ECO:0000256" key="7">
    <source>
        <dbReference type="ARBA" id="ARBA00047464"/>
    </source>
</evidence>
<evidence type="ECO:0000313" key="17">
    <source>
        <dbReference type="EMBL" id="HGB14025.1"/>
    </source>
</evidence>
<evidence type="ECO:0000256" key="1">
    <source>
        <dbReference type="ARBA" id="ARBA00005059"/>
    </source>
</evidence>
<evidence type="ECO:0000256" key="12">
    <source>
        <dbReference type="PIRSR" id="PIRSR000445-4"/>
    </source>
</evidence>
<evidence type="ECO:0000256" key="6">
    <source>
        <dbReference type="ARBA" id="ARBA00023244"/>
    </source>
</evidence>
<feature type="site" description="Important for activity" evidence="9 12">
    <location>
        <position position="99"/>
    </location>
</feature>
<feature type="domain" description="Quinate/shikimate 5-dehydrogenase/glutamyl-tRNA reductase" evidence="15">
    <location>
        <begin position="172"/>
        <end position="306"/>
    </location>
</feature>
<dbReference type="InterPro" id="IPR036291">
    <property type="entry name" value="NAD(P)-bd_dom_sf"/>
</dbReference>
<evidence type="ECO:0000256" key="3">
    <source>
        <dbReference type="ARBA" id="ARBA00012970"/>
    </source>
</evidence>
<dbReference type="InterPro" id="IPR015895">
    <property type="entry name" value="4pyrrol_synth_GluRdtase_N"/>
</dbReference>
<dbReference type="Gene3D" id="3.30.460.30">
    <property type="entry name" value="Glutamyl-tRNA reductase, N-terminal domain"/>
    <property type="match status" value="1"/>
</dbReference>
<protein>
    <recommendedName>
        <fullName evidence="8 9">Glutamyl-tRNA reductase</fullName>
        <shortName evidence="9">GluTR</shortName>
        <ecNumber evidence="3 9">1.2.1.70</ecNumber>
    </recommendedName>
</protein>
<feature type="domain" description="Glutamyl-tRNA reductase N-terminal" evidence="16">
    <location>
        <begin position="6"/>
        <end position="156"/>
    </location>
</feature>
<dbReference type="CDD" id="cd05213">
    <property type="entry name" value="NAD_bind_Glutamyl_tRNA_reduct"/>
    <property type="match status" value="1"/>
</dbReference>
<comment type="caution">
    <text evidence="17">The sequence shown here is derived from an EMBL/GenBank/DDBJ whole genome shotgun (WGS) entry which is preliminary data.</text>
</comment>
<comment type="pathway">
    <text evidence="1 9 13">Porphyrin-containing compound metabolism; protoporphyrin-IX biosynthesis; 5-aminolevulinate from L-glutamyl-tRNA(Glu): step 1/2.</text>
</comment>
<dbReference type="HAMAP" id="MF_00087">
    <property type="entry name" value="Glu_tRNA_reductase"/>
    <property type="match status" value="1"/>
</dbReference>
<feature type="active site" description="Nucleophile" evidence="9 10">
    <location>
        <position position="50"/>
    </location>
</feature>
<accession>A0A7C3SJG6</accession>
<evidence type="ECO:0000259" key="15">
    <source>
        <dbReference type="Pfam" id="PF01488"/>
    </source>
</evidence>
<dbReference type="NCBIfam" id="TIGR01035">
    <property type="entry name" value="hemA"/>
    <property type="match status" value="1"/>
</dbReference>
<comment type="similarity">
    <text evidence="2 9 13">Belongs to the glutamyl-tRNA reductase family.</text>
</comment>
<evidence type="ECO:0000256" key="5">
    <source>
        <dbReference type="ARBA" id="ARBA00023002"/>
    </source>
</evidence>
<proteinExistence type="inferred from homology"/>
<dbReference type="SUPFAM" id="SSF69742">
    <property type="entry name" value="Glutamyl tRNA-reductase catalytic, N-terminal domain"/>
    <property type="match status" value="1"/>
</dbReference>
<reference evidence="17" key="1">
    <citation type="journal article" date="2020" name="mSystems">
        <title>Genome- and Community-Level Interaction Insights into Carbon Utilization and Element Cycling Functions of Hydrothermarchaeota in Hydrothermal Sediment.</title>
        <authorList>
            <person name="Zhou Z."/>
            <person name="Liu Y."/>
            <person name="Xu W."/>
            <person name="Pan J."/>
            <person name="Luo Z.H."/>
            <person name="Li M."/>
        </authorList>
    </citation>
    <scope>NUCLEOTIDE SEQUENCE [LARGE SCALE GENOMIC DNA]</scope>
    <source>
        <strain evidence="17">SpSt-776</strain>
    </source>
</reference>
<dbReference type="EC" id="1.2.1.70" evidence="3 9"/>
<comment type="domain">
    <text evidence="9">Possesses an unusual extended V-shaped dimeric structure with each monomer consisting of three distinct domains arranged along a curved 'spinal' alpha-helix. The N-terminal catalytic domain specifically recognizes the glutamate moiety of the substrate. The second domain is the NADPH-binding domain, and the third C-terminal domain is responsible for dimerization.</text>
</comment>
<comment type="function">
    <text evidence="9">Catalyzes the NADPH-dependent reduction of glutamyl-tRNA(Glu) to glutamate 1-semialdehyde (GSA).</text>
</comment>
<keyword evidence="6 9" id="KW-0627">Porphyrin biosynthesis</keyword>